<dbReference type="EMBL" id="ML179236">
    <property type="protein sequence ID" value="THU93928.1"/>
    <property type="molecule type" value="Genomic_DNA"/>
</dbReference>
<name>A0A4S8LXM7_DENBC</name>
<dbReference type="OrthoDB" id="10253744at2759"/>
<organism evidence="1 2">
    <name type="scientific">Dendrothele bispora (strain CBS 962.96)</name>
    <dbReference type="NCBI Taxonomy" id="1314807"/>
    <lineage>
        <taxon>Eukaryota</taxon>
        <taxon>Fungi</taxon>
        <taxon>Dikarya</taxon>
        <taxon>Basidiomycota</taxon>
        <taxon>Agaricomycotina</taxon>
        <taxon>Agaricomycetes</taxon>
        <taxon>Agaricomycetidae</taxon>
        <taxon>Agaricales</taxon>
        <taxon>Agaricales incertae sedis</taxon>
        <taxon>Dendrothele</taxon>
    </lineage>
</organism>
<accession>A0A4S8LXM7</accession>
<dbReference type="Gene3D" id="3.40.30.10">
    <property type="entry name" value="Glutaredoxin"/>
    <property type="match status" value="1"/>
</dbReference>
<dbReference type="InterPro" id="IPR036249">
    <property type="entry name" value="Thioredoxin-like_sf"/>
</dbReference>
<keyword evidence="2" id="KW-1185">Reference proteome</keyword>
<dbReference type="Proteomes" id="UP000297245">
    <property type="component" value="Unassembled WGS sequence"/>
</dbReference>
<dbReference type="Pfam" id="PF06999">
    <property type="entry name" value="Suc_Fer-like"/>
    <property type="match status" value="1"/>
</dbReference>
<evidence type="ECO:0008006" key="3">
    <source>
        <dbReference type="Google" id="ProtNLM"/>
    </source>
</evidence>
<dbReference type="SUPFAM" id="SSF52833">
    <property type="entry name" value="Thioredoxin-like"/>
    <property type="match status" value="1"/>
</dbReference>
<evidence type="ECO:0000313" key="1">
    <source>
        <dbReference type="EMBL" id="THU93928.1"/>
    </source>
</evidence>
<dbReference type="InterPro" id="IPR009737">
    <property type="entry name" value="Aim32/Apd1-like"/>
</dbReference>
<dbReference type="AlphaFoldDB" id="A0A4S8LXM7"/>
<proteinExistence type="predicted"/>
<gene>
    <name evidence="1" type="ORF">K435DRAFT_861053</name>
</gene>
<dbReference type="CDD" id="cd03062">
    <property type="entry name" value="TRX_Fd_Sucrase"/>
    <property type="match status" value="1"/>
</dbReference>
<dbReference type="PANTHER" id="PTHR31902:SF14">
    <property type="entry name" value="ACTIN PATCHES DISTAL PROTEIN 1"/>
    <property type="match status" value="1"/>
</dbReference>
<sequence length="279" mass="31403">MNLFRPFLTLKPRTHFLSSCSRAFSSGTSQTQETPSIAGTAPPYRCYVFLHSSVSPSAFPAKLMTPFQRALQAKLLQWGGFVNWVSYMDERSGVDPTQQQHHMEDGQQQQHYSATAFTMFGERVDIPSLSIRNIDEINEDLKKRVESNSGASFVSKPDETHLFVCTHMARDCRCGETGGEFVKALREEVHRRASFEPEGPYGRFRIGEVAHVGQHQYAANLLVYPQGDWLGLLTAQDVPKTLDWIIGASMNKHVSVPGEHWRGRMGLSKSEQLDIINSQ</sequence>
<reference evidence="1 2" key="1">
    <citation type="journal article" date="2019" name="Nat. Ecol. Evol.">
        <title>Megaphylogeny resolves global patterns of mushroom evolution.</title>
        <authorList>
            <person name="Varga T."/>
            <person name="Krizsan K."/>
            <person name="Foldi C."/>
            <person name="Dima B."/>
            <person name="Sanchez-Garcia M."/>
            <person name="Sanchez-Ramirez S."/>
            <person name="Szollosi G.J."/>
            <person name="Szarkandi J.G."/>
            <person name="Papp V."/>
            <person name="Albert L."/>
            <person name="Andreopoulos W."/>
            <person name="Angelini C."/>
            <person name="Antonin V."/>
            <person name="Barry K.W."/>
            <person name="Bougher N.L."/>
            <person name="Buchanan P."/>
            <person name="Buyck B."/>
            <person name="Bense V."/>
            <person name="Catcheside P."/>
            <person name="Chovatia M."/>
            <person name="Cooper J."/>
            <person name="Damon W."/>
            <person name="Desjardin D."/>
            <person name="Finy P."/>
            <person name="Geml J."/>
            <person name="Haridas S."/>
            <person name="Hughes K."/>
            <person name="Justo A."/>
            <person name="Karasinski D."/>
            <person name="Kautmanova I."/>
            <person name="Kiss B."/>
            <person name="Kocsube S."/>
            <person name="Kotiranta H."/>
            <person name="LaButti K.M."/>
            <person name="Lechner B.E."/>
            <person name="Liimatainen K."/>
            <person name="Lipzen A."/>
            <person name="Lukacs Z."/>
            <person name="Mihaltcheva S."/>
            <person name="Morgado L.N."/>
            <person name="Niskanen T."/>
            <person name="Noordeloos M.E."/>
            <person name="Ohm R.A."/>
            <person name="Ortiz-Santana B."/>
            <person name="Ovrebo C."/>
            <person name="Racz N."/>
            <person name="Riley R."/>
            <person name="Savchenko A."/>
            <person name="Shiryaev A."/>
            <person name="Soop K."/>
            <person name="Spirin V."/>
            <person name="Szebenyi C."/>
            <person name="Tomsovsky M."/>
            <person name="Tulloss R.E."/>
            <person name="Uehling J."/>
            <person name="Grigoriev I.V."/>
            <person name="Vagvolgyi C."/>
            <person name="Papp T."/>
            <person name="Martin F.M."/>
            <person name="Miettinen O."/>
            <person name="Hibbett D.S."/>
            <person name="Nagy L.G."/>
        </authorList>
    </citation>
    <scope>NUCLEOTIDE SEQUENCE [LARGE SCALE GENOMIC DNA]</scope>
    <source>
        <strain evidence="1 2">CBS 962.96</strain>
    </source>
</reference>
<protein>
    <recommendedName>
        <fullName evidence="3">Sucraseferredoxin-like protein</fullName>
    </recommendedName>
</protein>
<dbReference type="PANTHER" id="PTHR31902">
    <property type="entry name" value="ACTIN PATCHES DISTAL PROTEIN 1"/>
    <property type="match status" value="1"/>
</dbReference>
<evidence type="ECO:0000313" key="2">
    <source>
        <dbReference type="Proteomes" id="UP000297245"/>
    </source>
</evidence>